<dbReference type="PROSITE" id="PS50294">
    <property type="entry name" value="WD_REPEATS_REGION"/>
    <property type="match status" value="1"/>
</dbReference>
<dbReference type="InterPro" id="IPR012952">
    <property type="entry name" value="BING4_C_dom"/>
</dbReference>
<evidence type="ECO:0000256" key="8">
    <source>
        <dbReference type="PROSITE-ProRule" id="PRU00221"/>
    </source>
</evidence>
<evidence type="ECO:0000256" key="1">
    <source>
        <dbReference type="ARBA" id="ARBA00004099"/>
    </source>
</evidence>
<dbReference type="SUPFAM" id="SSF50978">
    <property type="entry name" value="WD40 repeat-like"/>
    <property type="match status" value="1"/>
</dbReference>
<evidence type="ECO:0000313" key="11">
    <source>
        <dbReference type="EMBL" id="CAG8613963.1"/>
    </source>
</evidence>
<dbReference type="Pfam" id="PF08149">
    <property type="entry name" value="BING4CT"/>
    <property type="match status" value="1"/>
</dbReference>
<proteinExistence type="predicted"/>
<comment type="caution">
    <text evidence="11">The sequence shown here is derived from an EMBL/GenBank/DDBJ whole genome shotgun (WGS) entry which is preliminary data.</text>
</comment>
<feature type="compositionally biased region" description="Polar residues" evidence="9">
    <location>
        <begin position="1"/>
        <end position="17"/>
    </location>
</feature>
<evidence type="ECO:0000256" key="4">
    <source>
        <dbReference type="ARBA" id="ARBA00022574"/>
    </source>
</evidence>
<comment type="subcellular location">
    <subcellularLocation>
        <location evidence="2">Nucleus</location>
        <location evidence="2">Nucleolus</location>
    </subcellularLocation>
</comment>
<dbReference type="GO" id="GO:0030686">
    <property type="term" value="C:90S preribosome"/>
    <property type="evidence" value="ECO:0007669"/>
    <property type="project" value="TreeGrafter"/>
</dbReference>
<dbReference type="InterPro" id="IPR001680">
    <property type="entry name" value="WD40_rpt"/>
</dbReference>
<dbReference type="GO" id="GO:0000462">
    <property type="term" value="P:maturation of SSU-rRNA from tricistronic rRNA transcript (SSU-rRNA, 5.8S rRNA, LSU-rRNA)"/>
    <property type="evidence" value="ECO:0007669"/>
    <property type="project" value="TreeGrafter"/>
</dbReference>
<dbReference type="Pfam" id="PF00400">
    <property type="entry name" value="WD40"/>
    <property type="match status" value="1"/>
</dbReference>
<dbReference type="PANTHER" id="PTHR14085">
    <property type="entry name" value="WD-REPEAT PROTEIN BING4"/>
    <property type="match status" value="1"/>
</dbReference>
<evidence type="ECO:0000259" key="10">
    <source>
        <dbReference type="SMART" id="SM01033"/>
    </source>
</evidence>
<comment type="function">
    <text evidence="1">Involved in nucleolar processing of pre-18S ribosomal RNA.</text>
</comment>
<name>A0A9N9CVZ1_9GLOM</name>
<feature type="region of interest" description="Disordered" evidence="9">
    <location>
        <begin position="462"/>
        <end position="488"/>
    </location>
</feature>
<dbReference type="PROSITE" id="PS50082">
    <property type="entry name" value="WD_REPEATS_2"/>
    <property type="match status" value="1"/>
</dbReference>
<dbReference type="InterPro" id="IPR015943">
    <property type="entry name" value="WD40/YVTN_repeat-like_dom_sf"/>
</dbReference>
<feature type="domain" description="BING4 C-terminal" evidence="10">
    <location>
        <begin position="368"/>
        <end position="447"/>
    </location>
</feature>
<feature type="compositionally biased region" description="Basic and acidic residues" evidence="9">
    <location>
        <begin position="18"/>
        <end position="28"/>
    </location>
</feature>
<feature type="repeat" description="WD" evidence="8">
    <location>
        <begin position="287"/>
        <end position="328"/>
    </location>
</feature>
<dbReference type="EMBL" id="CAJVPJ010002139">
    <property type="protein sequence ID" value="CAG8613963.1"/>
    <property type="molecule type" value="Genomic_DNA"/>
</dbReference>
<dbReference type="InterPro" id="IPR019775">
    <property type="entry name" value="WD40_repeat_CS"/>
</dbReference>
<keyword evidence="5" id="KW-0677">Repeat</keyword>
<keyword evidence="12" id="KW-1185">Reference proteome</keyword>
<evidence type="ECO:0000256" key="6">
    <source>
        <dbReference type="ARBA" id="ARBA00023242"/>
    </source>
</evidence>
<evidence type="ECO:0000256" key="5">
    <source>
        <dbReference type="ARBA" id="ARBA00022737"/>
    </source>
</evidence>
<organism evidence="11 12">
    <name type="scientific">Paraglomus occultum</name>
    <dbReference type="NCBI Taxonomy" id="144539"/>
    <lineage>
        <taxon>Eukaryota</taxon>
        <taxon>Fungi</taxon>
        <taxon>Fungi incertae sedis</taxon>
        <taxon>Mucoromycota</taxon>
        <taxon>Glomeromycotina</taxon>
        <taxon>Glomeromycetes</taxon>
        <taxon>Paraglomerales</taxon>
        <taxon>Paraglomeraceae</taxon>
        <taxon>Paraglomus</taxon>
    </lineage>
</organism>
<dbReference type="GO" id="GO:0032040">
    <property type="term" value="C:small-subunit processome"/>
    <property type="evidence" value="ECO:0007669"/>
    <property type="project" value="TreeGrafter"/>
</dbReference>
<protein>
    <recommendedName>
        <fullName evidence="7">U three protein 7</fullName>
    </recommendedName>
</protein>
<evidence type="ECO:0000256" key="9">
    <source>
        <dbReference type="SAM" id="MobiDB-lite"/>
    </source>
</evidence>
<dbReference type="Gene3D" id="2.130.10.10">
    <property type="entry name" value="YVTN repeat-like/Quinoprotein amine dehydrogenase"/>
    <property type="match status" value="1"/>
</dbReference>
<dbReference type="PROSITE" id="PS00678">
    <property type="entry name" value="WD_REPEATS_1"/>
    <property type="match status" value="1"/>
</dbReference>
<reference evidence="11" key="1">
    <citation type="submission" date="2021-06" db="EMBL/GenBank/DDBJ databases">
        <authorList>
            <person name="Kallberg Y."/>
            <person name="Tangrot J."/>
            <person name="Rosling A."/>
        </authorList>
    </citation>
    <scope>NUCLEOTIDE SEQUENCE</scope>
    <source>
        <strain evidence="11">IA702</strain>
    </source>
</reference>
<dbReference type="SMART" id="SM00320">
    <property type="entry name" value="WD40"/>
    <property type="match status" value="4"/>
</dbReference>
<dbReference type="PANTHER" id="PTHR14085:SF3">
    <property type="entry name" value="WD REPEAT-CONTAINING PROTEIN 46"/>
    <property type="match status" value="1"/>
</dbReference>
<feature type="compositionally biased region" description="Basic and acidic residues" evidence="9">
    <location>
        <begin position="462"/>
        <end position="474"/>
    </location>
</feature>
<evidence type="ECO:0000256" key="3">
    <source>
        <dbReference type="ARBA" id="ARBA00022552"/>
    </source>
</evidence>
<dbReference type="SMART" id="SM01033">
    <property type="entry name" value="BING4CT"/>
    <property type="match status" value="1"/>
</dbReference>
<gene>
    <name evidence="11" type="ORF">POCULU_LOCUS8088</name>
</gene>
<feature type="compositionally biased region" description="Basic residues" evidence="9">
    <location>
        <begin position="475"/>
        <end position="487"/>
    </location>
</feature>
<dbReference type="InterPro" id="IPR040315">
    <property type="entry name" value="WDR46/Utp7"/>
</dbReference>
<evidence type="ECO:0000313" key="12">
    <source>
        <dbReference type="Proteomes" id="UP000789572"/>
    </source>
</evidence>
<dbReference type="InterPro" id="IPR036322">
    <property type="entry name" value="WD40_repeat_dom_sf"/>
</dbReference>
<keyword evidence="3" id="KW-0698">rRNA processing</keyword>
<feature type="non-terminal residue" evidence="11">
    <location>
        <position position="1"/>
    </location>
</feature>
<dbReference type="FunFam" id="2.130.10.10:FF:000378">
    <property type="entry name" value="U3 small nucleolar RNA-associated protein 7"/>
    <property type="match status" value="1"/>
</dbReference>
<evidence type="ECO:0000256" key="2">
    <source>
        <dbReference type="ARBA" id="ARBA00004604"/>
    </source>
</evidence>
<accession>A0A9N9CVZ1</accession>
<feature type="region of interest" description="Disordered" evidence="9">
    <location>
        <begin position="1"/>
        <end position="28"/>
    </location>
</feature>
<dbReference type="OrthoDB" id="10251154at2759"/>
<dbReference type="AlphaFoldDB" id="A0A9N9CVZ1"/>
<keyword evidence="6" id="KW-0539">Nucleus</keyword>
<dbReference type="Proteomes" id="UP000789572">
    <property type="component" value="Unassembled WGS sequence"/>
</dbReference>
<evidence type="ECO:0000256" key="7">
    <source>
        <dbReference type="ARBA" id="ARBA00076453"/>
    </source>
</evidence>
<sequence length="612" mass="69835">MSTTDQTAARQDNNVNSKQEKKKEKEKDIETVTLNIPKYVREKEIVLGKKQLKSIKDKKVKGTLRRIESKYADAAEKAARTEMLLTEDPGYLEAEGMEKTYNFTQDQLISAVDEEVAKKRFDISLPTFGPYAFDYTRNGRHMAIAGRKGHIATYNWPLDRKMCEFHVKENIRDIKWLHNELYFAVAQKKYVYIYDHNGLELHCLKKHIEVNKIEFLPYHFLLVTVGNAGWLKYQDTSTGKLVCEHRTKLGKCDAMTQNPWNAIIHLGHVNGTVTLWSPNMATPLVKMLTHRGPVRALAVDHSGKYMATSGLDGQLKIWDIRTYKSLHEYYTPTPAACLSISQLGLLGVGWGPHVWVWKDAFTTKQQSPYVTHIERGAQIHDMHFCPYEDILGVGYSSGISSLVVPGAGEPNFDSLEANPYQTKKQRQESEVHALLEKIQPEAITLDTTFVGKIDRASKAVIEKERKQEEEERTKNSKPAKEKKKMRGRNTALKRYLRKKQSNVIDGKRLAIEKELARQRELRQKRSLGEIEKPPTALDRFEKKQMSLFSPWKLASYFFGTSDNSSGCPAIGQLIESSKTLENGKPVSEAYHLKWISCSELSGVESIDHFTEP</sequence>
<keyword evidence="4 8" id="KW-0853">WD repeat</keyword>